<accession>A0A1I3DW35</accession>
<organism evidence="6 7">
    <name type="scientific">Albimonas pacifica</name>
    <dbReference type="NCBI Taxonomy" id="1114924"/>
    <lineage>
        <taxon>Bacteria</taxon>
        <taxon>Pseudomonadati</taxon>
        <taxon>Pseudomonadota</taxon>
        <taxon>Alphaproteobacteria</taxon>
        <taxon>Rhodobacterales</taxon>
        <taxon>Paracoccaceae</taxon>
        <taxon>Albimonas</taxon>
    </lineage>
</organism>
<comment type="similarity">
    <text evidence="1">Belongs to the Gfa family.</text>
</comment>
<dbReference type="OrthoDB" id="9807246at2"/>
<keyword evidence="7" id="KW-1185">Reference proteome</keyword>
<evidence type="ECO:0000256" key="3">
    <source>
        <dbReference type="ARBA" id="ARBA00022833"/>
    </source>
</evidence>
<dbReference type="GO" id="GO:0016846">
    <property type="term" value="F:carbon-sulfur lyase activity"/>
    <property type="evidence" value="ECO:0007669"/>
    <property type="project" value="InterPro"/>
</dbReference>
<dbReference type="PROSITE" id="PS51891">
    <property type="entry name" value="CENP_V_GFA"/>
    <property type="match status" value="1"/>
</dbReference>
<dbReference type="PANTHER" id="PTHR33337:SF40">
    <property type="entry name" value="CENP-V_GFA DOMAIN-CONTAINING PROTEIN-RELATED"/>
    <property type="match status" value="1"/>
</dbReference>
<protein>
    <submittedName>
        <fullName evidence="6">Uncharacterized conserved protein</fullName>
    </submittedName>
</protein>
<evidence type="ECO:0000256" key="1">
    <source>
        <dbReference type="ARBA" id="ARBA00005495"/>
    </source>
</evidence>
<evidence type="ECO:0000256" key="4">
    <source>
        <dbReference type="ARBA" id="ARBA00023239"/>
    </source>
</evidence>
<sequence>MTVRTGGCACGAVRYEAKGVGPGFGACHCETCRKWVGGPFVALQVEGLRVTQGEDRLHVWRSSEWGERVGCSACGGILFFKVVATGEANVALGTLDDPSGLELAMEIFVDAKPAAYGFLSERSRKLTGAEFFKMIGVA</sequence>
<reference evidence="6 7" key="1">
    <citation type="submission" date="2016-10" db="EMBL/GenBank/DDBJ databases">
        <authorList>
            <person name="de Groot N.N."/>
        </authorList>
    </citation>
    <scope>NUCLEOTIDE SEQUENCE [LARGE SCALE GENOMIC DNA]</scope>
    <source>
        <strain evidence="6 7">CGMCC 1.11030</strain>
    </source>
</reference>
<dbReference type="Gene3D" id="3.90.1590.10">
    <property type="entry name" value="glutathione-dependent formaldehyde- activating enzyme (gfa)"/>
    <property type="match status" value="1"/>
</dbReference>
<evidence type="ECO:0000313" key="7">
    <source>
        <dbReference type="Proteomes" id="UP000199377"/>
    </source>
</evidence>
<dbReference type="RefSeq" id="WP_092858858.1">
    <property type="nucleotide sequence ID" value="NZ_FOQH01000003.1"/>
</dbReference>
<dbReference type="SUPFAM" id="SSF51316">
    <property type="entry name" value="Mss4-like"/>
    <property type="match status" value="1"/>
</dbReference>
<keyword evidence="2" id="KW-0479">Metal-binding</keyword>
<keyword evidence="3" id="KW-0862">Zinc</keyword>
<keyword evidence="4" id="KW-0456">Lyase</keyword>
<evidence type="ECO:0000259" key="5">
    <source>
        <dbReference type="PROSITE" id="PS51891"/>
    </source>
</evidence>
<dbReference type="InterPro" id="IPR011057">
    <property type="entry name" value="Mss4-like_sf"/>
</dbReference>
<evidence type="ECO:0000256" key="2">
    <source>
        <dbReference type="ARBA" id="ARBA00022723"/>
    </source>
</evidence>
<evidence type="ECO:0000313" key="6">
    <source>
        <dbReference type="EMBL" id="SFH90947.1"/>
    </source>
</evidence>
<dbReference type="PANTHER" id="PTHR33337">
    <property type="entry name" value="GFA DOMAIN-CONTAINING PROTEIN"/>
    <property type="match status" value="1"/>
</dbReference>
<dbReference type="InterPro" id="IPR006913">
    <property type="entry name" value="CENP-V/GFA"/>
</dbReference>
<dbReference type="Pfam" id="PF04828">
    <property type="entry name" value="GFA"/>
    <property type="match status" value="1"/>
</dbReference>
<feature type="domain" description="CENP-V/GFA" evidence="5">
    <location>
        <begin position="4"/>
        <end position="133"/>
    </location>
</feature>
<dbReference type="AlphaFoldDB" id="A0A1I3DW35"/>
<name>A0A1I3DW35_9RHOB</name>
<dbReference type="STRING" id="1114924.SAMN05216258_10347"/>
<gene>
    <name evidence="6" type="ORF">SAMN05216258_10347</name>
</gene>
<dbReference type="Proteomes" id="UP000199377">
    <property type="component" value="Unassembled WGS sequence"/>
</dbReference>
<dbReference type="GO" id="GO:0046872">
    <property type="term" value="F:metal ion binding"/>
    <property type="evidence" value="ECO:0007669"/>
    <property type="project" value="UniProtKB-KW"/>
</dbReference>
<proteinExistence type="inferred from homology"/>
<dbReference type="EMBL" id="FOQH01000003">
    <property type="protein sequence ID" value="SFH90947.1"/>
    <property type="molecule type" value="Genomic_DNA"/>
</dbReference>